<protein>
    <recommendedName>
        <fullName evidence="3">histidine kinase</fullName>
        <ecNumber evidence="3">2.7.13.3</ecNumber>
    </recommendedName>
</protein>
<keyword evidence="9 12" id="KW-0067">ATP-binding</keyword>
<name>A0A9X3YLC0_9GAMM</name>
<dbReference type="PROSITE" id="PS50109">
    <property type="entry name" value="HIS_KIN"/>
    <property type="match status" value="1"/>
</dbReference>
<accession>A0A9X3YLC0</accession>
<dbReference type="AlphaFoldDB" id="A0A9X3YLC0"/>
<evidence type="ECO:0000256" key="8">
    <source>
        <dbReference type="ARBA" id="ARBA00022777"/>
    </source>
</evidence>
<dbReference type="InterPro" id="IPR050980">
    <property type="entry name" value="2C_sensor_his_kinase"/>
</dbReference>
<feature type="transmembrane region" description="Helical" evidence="10">
    <location>
        <begin position="12"/>
        <end position="35"/>
    </location>
</feature>
<keyword evidence="6" id="KW-0808">Transferase</keyword>
<comment type="caution">
    <text evidence="12">The sequence shown here is derived from an EMBL/GenBank/DDBJ whole genome shotgun (WGS) entry which is preliminary data.</text>
</comment>
<feature type="transmembrane region" description="Helical" evidence="10">
    <location>
        <begin position="119"/>
        <end position="139"/>
    </location>
</feature>
<evidence type="ECO:0000256" key="9">
    <source>
        <dbReference type="ARBA" id="ARBA00022840"/>
    </source>
</evidence>
<evidence type="ECO:0000256" key="10">
    <source>
        <dbReference type="SAM" id="Phobius"/>
    </source>
</evidence>
<dbReference type="PANTHER" id="PTHR44936:SF10">
    <property type="entry name" value="SENSOR PROTEIN RSTB"/>
    <property type="match status" value="1"/>
</dbReference>
<evidence type="ECO:0000256" key="6">
    <source>
        <dbReference type="ARBA" id="ARBA00022679"/>
    </source>
</evidence>
<dbReference type="InterPro" id="IPR004358">
    <property type="entry name" value="Sig_transdc_His_kin-like_C"/>
</dbReference>
<dbReference type="Proteomes" id="UP001139971">
    <property type="component" value="Unassembled WGS sequence"/>
</dbReference>
<dbReference type="InterPro" id="IPR003661">
    <property type="entry name" value="HisK_dim/P_dom"/>
</dbReference>
<dbReference type="SUPFAM" id="SSF55874">
    <property type="entry name" value="ATPase domain of HSP90 chaperone/DNA topoisomerase II/histidine kinase"/>
    <property type="match status" value="1"/>
</dbReference>
<comment type="subcellular location">
    <subcellularLocation>
        <location evidence="2">Cell membrane</location>
        <topology evidence="2">Multi-pass membrane protein</topology>
    </subcellularLocation>
</comment>
<evidence type="ECO:0000256" key="7">
    <source>
        <dbReference type="ARBA" id="ARBA00022741"/>
    </source>
</evidence>
<evidence type="ECO:0000313" key="13">
    <source>
        <dbReference type="Proteomes" id="UP001139971"/>
    </source>
</evidence>
<dbReference type="GO" id="GO:0005886">
    <property type="term" value="C:plasma membrane"/>
    <property type="evidence" value="ECO:0007669"/>
    <property type="project" value="UniProtKB-SubCell"/>
</dbReference>
<feature type="transmembrane region" description="Helical" evidence="10">
    <location>
        <begin position="151"/>
        <end position="171"/>
    </location>
</feature>
<dbReference type="EC" id="2.7.13.3" evidence="3"/>
<proteinExistence type="predicted"/>
<sequence length="412" mass="43079">MTDLSSGLLRTLAVLRWWAVAGQALTVALVVHAWGLPLAAAPLWGGIAALAAFNAWASYRAATSVAASHGEVLAHVAVDVVVLAWMIGWSGGAMNPFASLFLLPIAFAAVALPPRRVGATVALCGAGYALSAAFGVPLPHAHGLLGDSLDLHLWGMAVTFVLSAAVVVYFLTRLAAALRQRERELARLREQFARNEGIVALATHAASVAHELNTPLGSLTLMLEDQLADAPPGSAQRDDVLLMATLVNACRDRVRELAAPADLATDARPLAERLDTIVERWRLLRPAVRLNRSGVVADGAVELDAGFGHLLQALLNNAADASASAASMQVDLHLESAGSQLTGAVRDYGPGFETAEPLLPGTLFRTTKPDGLGVGLALSHATIERLGGELSMEAADGGGVVVRFRLPLKEDA</sequence>
<keyword evidence="10" id="KW-0812">Transmembrane</keyword>
<keyword evidence="8" id="KW-0418">Kinase</keyword>
<dbReference type="Gene3D" id="1.10.287.130">
    <property type="match status" value="1"/>
</dbReference>
<dbReference type="CDD" id="cd00082">
    <property type="entry name" value="HisKA"/>
    <property type="match status" value="1"/>
</dbReference>
<dbReference type="PRINTS" id="PR00344">
    <property type="entry name" value="BCTRLSENSOR"/>
</dbReference>
<dbReference type="RefSeq" id="WP_263542242.1">
    <property type="nucleotide sequence ID" value="NZ_JAOVZO020000018.1"/>
</dbReference>
<evidence type="ECO:0000256" key="2">
    <source>
        <dbReference type="ARBA" id="ARBA00004651"/>
    </source>
</evidence>
<dbReference type="InterPro" id="IPR005467">
    <property type="entry name" value="His_kinase_dom"/>
</dbReference>
<dbReference type="GO" id="GO:0005524">
    <property type="term" value="F:ATP binding"/>
    <property type="evidence" value="ECO:0007669"/>
    <property type="project" value="UniProtKB-KW"/>
</dbReference>
<keyword evidence="13" id="KW-1185">Reference proteome</keyword>
<dbReference type="Gene3D" id="3.30.565.10">
    <property type="entry name" value="Histidine kinase-like ATPase, C-terminal domain"/>
    <property type="match status" value="1"/>
</dbReference>
<feature type="domain" description="Histidine kinase" evidence="11">
    <location>
        <begin position="207"/>
        <end position="410"/>
    </location>
</feature>
<feature type="transmembrane region" description="Helical" evidence="10">
    <location>
        <begin position="94"/>
        <end position="112"/>
    </location>
</feature>
<dbReference type="InterPro" id="IPR003594">
    <property type="entry name" value="HATPase_dom"/>
</dbReference>
<dbReference type="SMART" id="SM00387">
    <property type="entry name" value="HATPase_c"/>
    <property type="match status" value="1"/>
</dbReference>
<dbReference type="SUPFAM" id="SSF47384">
    <property type="entry name" value="Homodimeric domain of signal transducing histidine kinase"/>
    <property type="match status" value="1"/>
</dbReference>
<gene>
    <name evidence="12" type="ORF">OD750_018505</name>
</gene>
<dbReference type="GO" id="GO:0000155">
    <property type="term" value="F:phosphorelay sensor kinase activity"/>
    <property type="evidence" value="ECO:0007669"/>
    <property type="project" value="InterPro"/>
</dbReference>
<evidence type="ECO:0000259" key="11">
    <source>
        <dbReference type="PROSITE" id="PS50109"/>
    </source>
</evidence>
<evidence type="ECO:0000256" key="1">
    <source>
        <dbReference type="ARBA" id="ARBA00000085"/>
    </source>
</evidence>
<keyword evidence="10" id="KW-0472">Membrane</keyword>
<evidence type="ECO:0000313" key="12">
    <source>
        <dbReference type="EMBL" id="MDC8014541.1"/>
    </source>
</evidence>
<keyword evidence="7" id="KW-0547">Nucleotide-binding</keyword>
<dbReference type="Pfam" id="PF02518">
    <property type="entry name" value="HATPase_c"/>
    <property type="match status" value="1"/>
</dbReference>
<keyword evidence="4" id="KW-1003">Cell membrane</keyword>
<dbReference type="EMBL" id="JAOVZO020000018">
    <property type="protein sequence ID" value="MDC8014541.1"/>
    <property type="molecule type" value="Genomic_DNA"/>
</dbReference>
<organism evidence="12 13">
    <name type="scientific">Tahibacter soli</name>
    <dbReference type="NCBI Taxonomy" id="2983605"/>
    <lineage>
        <taxon>Bacteria</taxon>
        <taxon>Pseudomonadati</taxon>
        <taxon>Pseudomonadota</taxon>
        <taxon>Gammaproteobacteria</taxon>
        <taxon>Lysobacterales</taxon>
        <taxon>Rhodanobacteraceae</taxon>
        <taxon>Tahibacter</taxon>
    </lineage>
</organism>
<dbReference type="PANTHER" id="PTHR44936">
    <property type="entry name" value="SENSOR PROTEIN CREC"/>
    <property type="match status" value="1"/>
</dbReference>
<feature type="transmembrane region" description="Helical" evidence="10">
    <location>
        <begin position="41"/>
        <end position="59"/>
    </location>
</feature>
<evidence type="ECO:0000256" key="4">
    <source>
        <dbReference type="ARBA" id="ARBA00022475"/>
    </source>
</evidence>
<reference evidence="12" key="1">
    <citation type="submission" date="2023-02" db="EMBL/GenBank/DDBJ databases">
        <title>Tahibacter soli sp. nov. isolated from soil.</title>
        <authorList>
            <person name="Baek J.H."/>
            <person name="Lee J.K."/>
            <person name="Choi D.G."/>
            <person name="Jeon C.O."/>
        </authorList>
    </citation>
    <scope>NUCLEOTIDE SEQUENCE</scope>
    <source>
        <strain evidence="12">BL</strain>
    </source>
</reference>
<keyword evidence="10" id="KW-1133">Transmembrane helix</keyword>
<comment type="catalytic activity">
    <reaction evidence="1">
        <text>ATP + protein L-histidine = ADP + protein N-phospho-L-histidine.</text>
        <dbReference type="EC" id="2.7.13.3"/>
    </reaction>
</comment>
<evidence type="ECO:0000256" key="3">
    <source>
        <dbReference type="ARBA" id="ARBA00012438"/>
    </source>
</evidence>
<feature type="transmembrane region" description="Helical" evidence="10">
    <location>
        <begin position="71"/>
        <end position="88"/>
    </location>
</feature>
<dbReference type="InterPro" id="IPR036097">
    <property type="entry name" value="HisK_dim/P_sf"/>
</dbReference>
<evidence type="ECO:0000256" key="5">
    <source>
        <dbReference type="ARBA" id="ARBA00022553"/>
    </source>
</evidence>
<keyword evidence="5" id="KW-0597">Phosphoprotein</keyword>
<dbReference type="InterPro" id="IPR036890">
    <property type="entry name" value="HATPase_C_sf"/>
</dbReference>